<reference evidence="2" key="1">
    <citation type="submission" date="2022-10" db="EMBL/GenBank/DDBJ databases">
        <title>Comparative genomics and taxonomic characterization of three novel marine species of genus Reichenbachiella exhibiting antioxidant and polysaccharide degradation activities.</title>
        <authorList>
            <person name="Muhammad N."/>
            <person name="Lee Y.-J."/>
            <person name="Ko J."/>
            <person name="Kim S.-G."/>
        </authorList>
    </citation>
    <scope>NUCLEOTIDE SEQUENCE</scope>
    <source>
        <strain evidence="2">Wsw4-B4</strain>
    </source>
</reference>
<accession>A0ABY6D2A8</accession>
<dbReference type="EMBL" id="CP106735">
    <property type="protein sequence ID" value="UXX80049.1"/>
    <property type="molecule type" value="Genomic_DNA"/>
</dbReference>
<evidence type="ECO:0008006" key="4">
    <source>
        <dbReference type="Google" id="ProtNLM"/>
    </source>
</evidence>
<evidence type="ECO:0000256" key="1">
    <source>
        <dbReference type="SAM" id="SignalP"/>
    </source>
</evidence>
<sequence length="275" mass="31807">MKKILLLCLNLLALGQLMAQNSLQQYTPSVLLSKGQMELKLFNNFYTQTQVRDEFGNAVELGQRQSFLNNQFRYLYGLSEASRFNVGMEMNLTTAWYGGESSGLLFTSIGPTVKFVPLANHGNFSVQSTFLIPLNGDELEKPVFINHNRYTWWTQFFYDHKINEQWSLFLEADLLFRFKADEQQNNFFRVPLSAIVSCFPTPKLTLYANAQYASAYGKLTDNIEFGRTRWYTQLGFGTKYLIRNNLELELSYANFLWSKRDGAGQAFNFGIRILR</sequence>
<organism evidence="2 3">
    <name type="scientific">Reichenbachiella carrageenanivorans</name>
    <dbReference type="NCBI Taxonomy" id="2979869"/>
    <lineage>
        <taxon>Bacteria</taxon>
        <taxon>Pseudomonadati</taxon>
        <taxon>Bacteroidota</taxon>
        <taxon>Cytophagia</taxon>
        <taxon>Cytophagales</taxon>
        <taxon>Reichenbachiellaceae</taxon>
        <taxon>Reichenbachiella</taxon>
    </lineage>
</organism>
<proteinExistence type="predicted"/>
<dbReference type="Pfam" id="PF13557">
    <property type="entry name" value="Phenol_MetA_deg"/>
    <property type="match status" value="1"/>
</dbReference>
<protein>
    <recommendedName>
        <fullName evidence="4">MetA-pathway of phenol degradation</fullName>
    </recommendedName>
</protein>
<dbReference type="Proteomes" id="UP001062165">
    <property type="component" value="Chromosome"/>
</dbReference>
<keyword evidence="1" id="KW-0732">Signal</keyword>
<gene>
    <name evidence="2" type="ORF">N7E81_02880</name>
</gene>
<keyword evidence="3" id="KW-1185">Reference proteome</keyword>
<feature type="chain" id="PRO_5046250657" description="MetA-pathway of phenol degradation" evidence="1">
    <location>
        <begin position="20"/>
        <end position="275"/>
    </location>
</feature>
<dbReference type="SUPFAM" id="SSF56925">
    <property type="entry name" value="OMPA-like"/>
    <property type="match status" value="1"/>
</dbReference>
<name>A0ABY6D2A8_9BACT</name>
<dbReference type="InterPro" id="IPR025737">
    <property type="entry name" value="FApF"/>
</dbReference>
<dbReference type="InterPro" id="IPR011250">
    <property type="entry name" value="OMP/PagP_B-barrel"/>
</dbReference>
<evidence type="ECO:0000313" key="3">
    <source>
        <dbReference type="Proteomes" id="UP001062165"/>
    </source>
</evidence>
<dbReference type="RefSeq" id="WP_263051779.1">
    <property type="nucleotide sequence ID" value="NZ_CP106735.1"/>
</dbReference>
<evidence type="ECO:0000313" key="2">
    <source>
        <dbReference type="EMBL" id="UXX80049.1"/>
    </source>
</evidence>
<feature type="signal peptide" evidence="1">
    <location>
        <begin position="1"/>
        <end position="19"/>
    </location>
</feature>